<feature type="chain" id="PRO_5041996046" evidence="1">
    <location>
        <begin position="28"/>
        <end position="97"/>
    </location>
</feature>
<evidence type="ECO:0000313" key="2">
    <source>
        <dbReference type="Proteomes" id="UP000093561"/>
    </source>
</evidence>
<reference evidence="2" key="1">
    <citation type="submission" date="2015-03" db="EMBL/GenBank/DDBJ databases">
        <title>Wuchereria bancrofti Genome Sequencing Papua New Guinea Strain.</title>
        <authorList>
            <person name="Small S.T."/>
            <person name="Serre D."/>
            <person name="Zimmerman P.A."/>
        </authorList>
    </citation>
    <scope>NUCLEOTIDE SEQUENCE [LARGE SCALE GENOMIC DNA]</scope>
    <source>
        <strain evidence="2">pt0022</strain>
    </source>
</reference>
<accession>A0AAF5PQK9</accession>
<evidence type="ECO:0000313" key="3">
    <source>
        <dbReference type="WBParaSite" id="mrna-Wban_04262"/>
    </source>
</evidence>
<feature type="signal peptide" evidence="1">
    <location>
        <begin position="1"/>
        <end position="27"/>
    </location>
</feature>
<dbReference type="WBParaSite" id="mrna-Wban_04262">
    <property type="protein sequence ID" value="mrna-Wban_04262"/>
    <property type="gene ID" value="Wban_04262"/>
</dbReference>
<sequence>MTSAQFSFFMSPLLLCVLSTLILLVTPQRLTPDVISIASSSWSNTTDDEEFMLNGFLEEGYINETMLPWNSGIPLLVKFIWGTEAHNADKIIDIEIF</sequence>
<name>A0AAF5PQK9_WUCBA</name>
<reference evidence="2" key="2">
    <citation type="journal article" date="2016" name="Mol. Ecol.">
        <title>Population genomics of the filarial nematode parasite Wuchereria bancrofti from mosquitoes.</title>
        <authorList>
            <person name="Small S.T."/>
            <person name="Reimer L.J."/>
            <person name="Tisch D.J."/>
            <person name="King C.L."/>
            <person name="Christensen B.M."/>
            <person name="Siba P.M."/>
            <person name="Kazura J.W."/>
            <person name="Serre D."/>
            <person name="Zimmerman P.A."/>
        </authorList>
    </citation>
    <scope>NUCLEOTIDE SEQUENCE</scope>
    <source>
        <strain evidence="2">pt0022</strain>
    </source>
</reference>
<evidence type="ECO:0000256" key="1">
    <source>
        <dbReference type="SAM" id="SignalP"/>
    </source>
</evidence>
<dbReference type="Proteomes" id="UP000093561">
    <property type="component" value="Unassembled WGS sequence"/>
</dbReference>
<organism evidence="2 3">
    <name type="scientific">Wuchereria bancrofti</name>
    <dbReference type="NCBI Taxonomy" id="6293"/>
    <lineage>
        <taxon>Eukaryota</taxon>
        <taxon>Metazoa</taxon>
        <taxon>Ecdysozoa</taxon>
        <taxon>Nematoda</taxon>
        <taxon>Chromadorea</taxon>
        <taxon>Rhabditida</taxon>
        <taxon>Spirurina</taxon>
        <taxon>Spiruromorpha</taxon>
        <taxon>Filarioidea</taxon>
        <taxon>Onchocercidae</taxon>
        <taxon>Wuchereria</taxon>
    </lineage>
</organism>
<dbReference type="AlphaFoldDB" id="A0AAF5PQK9"/>
<proteinExistence type="predicted"/>
<reference evidence="3" key="3">
    <citation type="submission" date="2024-02" db="UniProtKB">
        <authorList>
            <consortium name="WormBaseParasite"/>
        </authorList>
    </citation>
    <scope>IDENTIFICATION</scope>
    <source>
        <strain evidence="3">pt0022</strain>
    </source>
</reference>
<keyword evidence="1" id="KW-0732">Signal</keyword>
<protein>
    <submittedName>
        <fullName evidence="3">Uncharacterized protein</fullName>
    </submittedName>
</protein>